<name>A0A0F9Q4U2_9ZZZZ</name>
<feature type="transmembrane region" description="Helical" evidence="1">
    <location>
        <begin position="32"/>
        <end position="53"/>
    </location>
</feature>
<evidence type="ECO:0000256" key="1">
    <source>
        <dbReference type="SAM" id="Phobius"/>
    </source>
</evidence>
<gene>
    <name evidence="2" type="ORF">LCGC14_0762220</name>
</gene>
<keyword evidence="1" id="KW-1133">Transmembrane helix</keyword>
<dbReference type="AlphaFoldDB" id="A0A0F9Q4U2"/>
<keyword evidence="1" id="KW-0472">Membrane</keyword>
<sequence length="310" mass="36672">MNYTLKRDGWHFRLQKWTFGKDMPRFDNFCPFFWLVVFCIMASPFVGMLKLSLKAIGLLFTPIEYMSRPIEYMSRPIEWLVERVLAGRKVKYERSIVTFVDEMTDWQAYQTFKIMYSWYSYYKRDLDCLYTTTRYSEMRYSKKTFYYDRLDAWQKKHNDWKERILACRKEDEKIIAAELERKAASRAVFVKIAERTKLLVWLPIGVAANYLLYWSALLVLVCLENTGVVWETLFVVGCTVVGVAIIIALGFLIARMGWLEADIAKPFKAVGRAVFCPIGRGIKEVCNFLWMNVVAFKNNYCPKIEWLDEE</sequence>
<keyword evidence="1" id="KW-0812">Transmembrane</keyword>
<feature type="transmembrane region" description="Helical" evidence="1">
    <location>
        <begin position="233"/>
        <end position="254"/>
    </location>
</feature>
<accession>A0A0F9Q4U2</accession>
<evidence type="ECO:0000313" key="2">
    <source>
        <dbReference type="EMBL" id="KKN37539.1"/>
    </source>
</evidence>
<proteinExistence type="predicted"/>
<organism evidence="2">
    <name type="scientific">marine sediment metagenome</name>
    <dbReference type="NCBI Taxonomy" id="412755"/>
    <lineage>
        <taxon>unclassified sequences</taxon>
        <taxon>metagenomes</taxon>
        <taxon>ecological metagenomes</taxon>
    </lineage>
</organism>
<comment type="caution">
    <text evidence="2">The sequence shown here is derived from an EMBL/GenBank/DDBJ whole genome shotgun (WGS) entry which is preliminary data.</text>
</comment>
<dbReference type="EMBL" id="LAZR01001886">
    <property type="protein sequence ID" value="KKN37539.1"/>
    <property type="molecule type" value="Genomic_DNA"/>
</dbReference>
<reference evidence="2" key="1">
    <citation type="journal article" date="2015" name="Nature">
        <title>Complex archaea that bridge the gap between prokaryotes and eukaryotes.</title>
        <authorList>
            <person name="Spang A."/>
            <person name="Saw J.H."/>
            <person name="Jorgensen S.L."/>
            <person name="Zaremba-Niedzwiedzka K."/>
            <person name="Martijn J."/>
            <person name="Lind A.E."/>
            <person name="van Eijk R."/>
            <person name="Schleper C."/>
            <person name="Guy L."/>
            <person name="Ettema T.J."/>
        </authorList>
    </citation>
    <scope>NUCLEOTIDE SEQUENCE</scope>
</reference>
<protein>
    <submittedName>
        <fullName evidence="2">Uncharacterized protein</fullName>
    </submittedName>
</protein>
<feature type="transmembrane region" description="Helical" evidence="1">
    <location>
        <begin position="198"/>
        <end position="221"/>
    </location>
</feature>